<keyword evidence="2" id="KW-1185">Reference proteome</keyword>
<dbReference type="Proteomes" id="UP000659388">
    <property type="component" value="Unassembled WGS sequence"/>
</dbReference>
<dbReference type="EMBL" id="JAESIY010000049">
    <property type="protein sequence ID" value="MBL3659111.1"/>
    <property type="molecule type" value="Genomic_DNA"/>
</dbReference>
<accession>A0A937K2Y5</accession>
<feature type="non-terminal residue" evidence="1">
    <location>
        <position position="1"/>
    </location>
</feature>
<dbReference type="RefSeq" id="WP_202246900.1">
    <property type="nucleotide sequence ID" value="NZ_JAESIY010000049.1"/>
</dbReference>
<comment type="caution">
    <text evidence="1">The sequence shown here is derived from an EMBL/GenBank/DDBJ whole genome shotgun (WGS) entry which is preliminary data.</text>
</comment>
<protein>
    <submittedName>
        <fullName evidence="1">Uncharacterized protein</fullName>
    </submittedName>
</protein>
<proteinExistence type="predicted"/>
<sequence length="113" mass="12851">VLGTDDFGSEFVRYKKYLPKSYNEGSSEADLLHDAEFIQDTRINELGQQTQSALFKDLESALWAFGATLAHRKDRFLAKAKALGYGNPTEDQLAYWTYVYYQGEGNAARWLQA</sequence>
<feature type="non-terminal residue" evidence="1">
    <location>
        <position position="113"/>
    </location>
</feature>
<evidence type="ECO:0000313" key="2">
    <source>
        <dbReference type="Proteomes" id="UP000659388"/>
    </source>
</evidence>
<name>A0A937K2Y5_9BACT</name>
<gene>
    <name evidence="1" type="ORF">JL102_23435</name>
</gene>
<evidence type="ECO:0000313" key="1">
    <source>
        <dbReference type="EMBL" id="MBL3659111.1"/>
    </source>
</evidence>
<reference evidence="1" key="1">
    <citation type="submission" date="2021-01" db="EMBL/GenBank/DDBJ databases">
        <title>Fulvivirga kasyanovii gen. nov., sp nov., a novel member of the phylum Bacteroidetes isolated from seawater in a mussel farm.</title>
        <authorList>
            <person name="Zhao L.-H."/>
            <person name="Wang Z.-J."/>
        </authorList>
    </citation>
    <scope>NUCLEOTIDE SEQUENCE</scope>
    <source>
        <strain evidence="1">2943</strain>
    </source>
</reference>
<organism evidence="1 2">
    <name type="scientific">Fulvivirga sediminis</name>
    <dbReference type="NCBI Taxonomy" id="2803949"/>
    <lineage>
        <taxon>Bacteria</taxon>
        <taxon>Pseudomonadati</taxon>
        <taxon>Bacteroidota</taxon>
        <taxon>Cytophagia</taxon>
        <taxon>Cytophagales</taxon>
        <taxon>Fulvivirgaceae</taxon>
        <taxon>Fulvivirga</taxon>
    </lineage>
</organism>
<dbReference type="AlphaFoldDB" id="A0A937K2Y5"/>